<gene>
    <name evidence="4" type="ORF">FIBRA_02059</name>
</gene>
<evidence type="ECO:0000313" key="4">
    <source>
        <dbReference type="EMBL" id="CCM00033.1"/>
    </source>
</evidence>
<protein>
    <recommendedName>
        <fullName evidence="6">Mid2 domain-containing protein</fullName>
    </recommendedName>
</protein>
<keyword evidence="2" id="KW-0812">Transmembrane</keyword>
<feature type="chain" id="PRO_5003778085" description="Mid2 domain-containing protein" evidence="3">
    <location>
        <begin position="22"/>
        <end position="487"/>
    </location>
</feature>
<dbReference type="GeneID" id="24094944"/>
<dbReference type="InParanoid" id="J4G1B9"/>
<sequence>MLLRLLFLVIASHLLITQCRAQSRAFQWTFGNNFILSELQECQNMSIVVESITNNASELGVPPYYLIAFEAGGIPTTSMIGSEPSQLRWQVGHRRESALMLSMVDSNGSAGGISPTLFNVTAGSDTSCIPPAPSNPPHIASNVTDSLTTCEPWGLTITNGTQPYSVVLAALDSPVTTNISMAQGFNVFTYIDRANPNGQILAAVVDANDRWGYATSIVNTVGSSNNDCVGLRSSASTSAQIAAQAAASAKAAAEAAERHRRDLIIGIVLGVGLPCIIMALGAWWWRRRRRSLPTGIWDDQDTMARSWVVPNQDPAEVPQRKEPYRYLKSNSAASSMTMAARGPSNIPVLSLPGADGYRHVRTSSTPHVSPPASPPSSPDPPSKRRRNRADPLSPNSTAPSAMPQLPPLLFSELRVPALDHRQPRVALERSYSTLNISGLAFDSDAEPDIIIQHRDGGVVQELPPPYLDRSGAGTSGSVNMNEDHRES</sequence>
<name>J4G1B9_9APHY</name>
<keyword evidence="3" id="KW-0732">Signal</keyword>
<organism evidence="4 5">
    <name type="scientific">Fibroporia radiculosa</name>
    <dbReference type="NCBI Taxonomy" id="599839"/>
    <lineage>
        <taxon>Eukaryota</taxon>
        <taxon>Fungi</taxon>
        <taxon>Dikarya</taxon>
        <taxon>Basidiomycota</taxon>
        <taxon>Agaricomycotina</taxon>
        <taxon>Agaricomycetes</taxon>
        <taxon>Polyporales</taxon>
        <taxon>Fibroporiaceae</taxon>
        <taxon>Fibroporia</taxon>
    </lineage>
</organism>
<keyword evidence="2" id="KW-0472">Membrane</keyword>
<evidence type="ECO:0000256" key="2">
    <source>
        <dbReference type="SAM" id="Phobius"/>
    </source>
</evidence>
<dbReference type="EMBL" id="HE796961">
    <property type="protein sequence ID" value="CCM00033.1"/>
    <property type="molecule type" value="Genomic_DNA"/>
</dbReference>
<feature type="region of interest" description="Disordered" evidence="1">
    <location>
        <begin position="459"/>
        <end position="487"/>
    </location>
</feature>
<evidence type="ECO:0008006" key="6">
    <source>
        <dbReference type="Google" id="ProtNLM"/>
    </source>
</evidence>
<feature type="region of interest" description="Disordered" evidence="1">
    <location>
        <begin position="351"/>
        <end position="404"/>
    </location>
</feature>
<accession>J4G1B9</accession>
<feature type="transmembrane region" description="Helical" evidence="2">
    <location>
        <begin position="263"/>
        <end position="285"/>
    </location>
</feature>
<keyword evidence="5" id="KW-1185">Reference proteome</keyword>
<evidence type="ECO:0000256" key="1">
    <source>
        <dbReference type="SAM" id="MobiDB-lite"/>
    </source>
</evidence>
<dbReference type="Proteomes" id="UP000006352">
    <property type="component" value="Unassembled WGS sequence"/>
</dbReference>
<proteinExistence type="predicted"/>
<dbReference type="OrthoDB" id="2527908at2759"/>
<reference evidence="4 5" key="1">
    <citation type="journal article" date="2012" name="Appl. Environ. Microbiol.">
        <title>Short-read sequencing for genomic analysis of the brown rot fungus Fibroporia radiculosa.</title>
        <authorList>
            <person name="Tang J.D."/>
            <person name="Perkins A.D."/>
            <person name="Sonstegard T.S."/>
            <person name="Schroeder S.G."/>
            <person name="Burgess S.C."/>
            <person name="Diehl S.V."/>
        </authorList>
    </citation>
    <scope>NUCLEOTIDE SEQUENCE [LARGE SCALE GENOMIC DNA]</scope>
    <source>
        <strain evidence="4 5">TFFH 294</strain>
    </source>
</reference>
<evidence type="ECO:0000256" key="3">
    <source>
        <dbReference type="SAM" id="SignalP"/>
    </source>
</evidence>
<evidence type="ECO:0000313" key="5">
    <source>
        <dbReference type="Proteomes" id="UP000006352"/>
    </source>
</evidence>
<dbReference type="HOGENOM" id="CLU_033917_1_0_1"/>
<dbReference type="AlphaFoldDB" id="J4G1B9"/>
<dbReference type="RefSeq" id="XP_012179316.1">
    <property type="nucleotide sequence ID" value="XM_012323926.1"/>
</dbReference>
<feature type="compositionally biased region" description="Pro residues" evidence="1">
    <location>
        <begin position="368"/>
        <end position="380"/>
    </location>
</feature>
<keyword evidence="2" id="KW-1133">Transmembrane helix</keyword>
<feature type="signal peptide" evidence="3">
    <location>
        <begin position="1"/>
        <end position="21"/>
    </location>
</feature>